<accession>A0A919PWK3</accession>
<comment type="caution">
    <text evidence="1">The sequence shown here is derived from an EMBL/GenBank/DDBJ whole genome shotgun (WGS) entry which is preliminary data.</text>
</comment>
<organism evidence="1 2">
    <name type="scientific">Dactylosporangium siamense</name>
    <dbReference type="NCBI Taxonomy" id="685454"/>
    <lineage>
        <taxon>Bacteria</taxon>
        <taxon>Bacillati</taxon>
        <taxon>Actinomycetota</taxon>
        <taxon>Actinomycetes</taxon>
        <taxon>Micromonosporales</taxon>
        <taxon>Micromonosporaceae</taxon>
        <taxon>Dactylosporangium</taxon>
    </lineage>
</organism>
<dbReference type="Proteomes" id="UP000660611">
    <property type="component" value="Unassembled WGS sequence"/>
</dbReference>
<reference evidence="1" key="1">
    <citation type="submission" date="2021-01" db="EMBL/GenBank/DDBJ databases">
        <title>Whole genome shotgun sequence of Dactylosporangium siamense NBRC 106093.</title>
        <authorList>
            <person name="Komaki H."/>
            <person name="Tamura T."/>
        </authorList>
    </citation>
    <scope>NUCLEOTIDE SEQUENCE</scope>
    <source>
        <strain evidence="1">NBRC 106093</strain>
    </source>
</reference>
<sequence>MSAGFTTATRQHDLEFAFLCLEAAVDLVPLISTVIEDHDGRVVVTRDVVDCWLALPIAMRAAYDIKRLPTAPSFTGRPPVPALSRFVGDYVDVIDESWIPDSVDPHAVDFDTGERLHRHAWRRHERQIRERLAAHRGPDEQFIRKLARPVDFTGDGWPSKT</sequence>
<name>A0A919PWK3_9ACTN</name>
<gene>
    <name evidence="1" type="ORF">Dsi01nite_079690</name>
</gene>
<proteinExistence type="predicted"/>
<dbReference type="EMBL" id="BONQ01000126">
    <property type="protein sequence ID" value="GIG49928.1"/>
    <property type="molecule type" value="Genomic_DNA"/>
</dbReference>
<evidence type="ECO:0000313" key="1">
    <source>
        <dbReference type="EMBL" id="GIG49928.1"/>
    </source>
</evidence>
<protein>
    <submittedName>
        <fullName evidence="1">Uncharacterized protein</fullName>
    </submittedName>
</protein>
<dbReference type="RefSeq" id="WP_203851586.1">
    <property type="nucleotide sequence ID" value="NZ_BAAAVW010000029.1"/>
</dbReference>
<dbReference type="AlphaFoldDB" id="A0A919PWK3"/>
<evidence type="ECO:0000313" key="2">
    <source>
        <dbReference type="Proteomes" id="UP000660611"/>
    </source>
</evidence>
<keyword evidence="2" id="KW-1185">Reference proteome</keyword>